<proteinExistence type="predicted"/>
<feature type="region of interest" description="Disordered" evidence="1">
    <location>
        <begin position="39"/>
        <end position="62"/>
    </location>
</feature>
<name>A0A1M2VU61_TRAPU</name>
<evidence type="ECO:0000313" key="2">
    <source>
        <dbReference type="EMBL" id="OJT11135.1"/>
    </source>
</evidence>
<reference evidence="2 3" key="1">
    <citation type="submission" date="2016-10" db="EMBL/GenBank/DDBJ databases">
        <title>Genome sequence of the basidiomycete white-rot fungus Trametes pubescens.</title>
        <authorList>
            <person name="Makela M.R."/>
            <person name="Granchi Z."/>
            <person name="Peng M."/>
            <person name="De Vries R.P."/>
            <person name="Grigoriev I."/>
            <person name="Riley R."/>
            <person name="Hilden K."/>
        </authorList>
    </citation>
    <scope>NUCLEOTIDE SEQUENCE [LARGE SCALE GENOMIC DNA]</scope>
    <source>
        <strain evidence="2 3">FBCC735</strain>
    </source>
</reference>
<dbReference type="EMBL" id="MNAD01000685">
    <property type="protein sequence ID" value="OJT11135.1"/>
    <property type="molecule type" value="Genomic_DNA"/>
</dbReference>
<dbReference type="Proteomes" id="UP000184267">
    <property type="component" value="Unassembled WGS sequence"/>
</dbReference>
<accession>A0A1M2VU61</accession>
<keyword evidence="3" id="KW-1185">Reference proteome</keyword>
<evidence type="ECO:0000313" key="3">
    <source>
        <dbReference type="Proteomes" id="UP000184267"/>
    </source>
</evidence>
<organism evidence="2 3">
    <name type="scientific">Trametes pubescens</name>
    <name type="common">White-rot fungus</name>
    <dbReference type="NCBI Taxonomy" id="154538"/>
    <lineage>
        <taxon>Eukaryota</taxon>
        <taxon>Fungi</taxon>
        <taxon>Dikarya</taxon>
        <taxon>Basidiomycota</taxon>
        <taxon>Agaricomycotina</taxon>
        <taxon>Agaricomycetes</taxon>
        <taxon>Polyporales</taxon>
        <taxon>Polyporaceae</taxon>
        <taxon>Trametes</taxon>
    </lineage>
</organism>
<gene>
    <name evidence="2" type="ORF">TRAPUB_12349</name>
</gene>
<protein>
    <submittedName>
        <fullName evidence="2">Uncharacterized protein</fullName>
    </submittedName>
</protein>
<comment type="caution">
    <text evidence="2">The sequence shown here is derived from an EMBL/GenBank/DDBJ whole genome shotgun (WGS) entry which is preliminary data.</text>
</comment>
<evidence type="ECO:0000256" key="1">
    <source>
        <dbReference type="SAM" id="MobiDB-lite"/>
    </source>
</evidence>
<sequence>MKAYTDFFPGAMKIVCPAKAVVVAPAVDVATVIAGPPMEEISTTGAPEMAAAEDAPRGQRNT</sequence>
<dbReference type="AlphaFoldDB" id="A0A1M2VU61"/>